<sequence>MQWIAAANLRAFEVAVDHGLEVDLKGTGLHPIPSVVRVYPRKLVVGRASAAVPLQFNFNHAWTIRSICSSRTEGPLEIFTI</sequence>
<dbReference type="STRING" id="1387353.BSF38_02426"/>
<dbReference type="EMBL" id="CP019082">
    <property type="protein sequence ID" value="APW60932.1"/>
    <property type="molecule type" value="Genomic_DNA"/>
</dbReference>
<dbReference type="AlphaFoldDB" id="A0A1U7CPS3"/>
<accession>A0A1U7CPS3</accession>
<organism evidence="1 2">
    <name type="scientific">Paludisphaera borealis</name>
    <dbReference type="NCBI Taxonomy" id="1387353"/>
    <lineage>
        <taxon>Bacteria</taxon>
        <taxon>Pseudomonadati</taxon>
        <taxon>Planctomycetota</taxon>
        <taxon>Planctomycetia</taxon>
        <taxon>Isosphaerales</taxon>
        <taxon>Isosphaeraceae</taxon>
        <taxon>Paludisphaera</taxon>
    </lineage>
</organism>
<proteinExistence type="predicted"/>
<evidence type="ECO:0000313" key="2">
    <source>
        <dbReference type="Proteomes" id="UP000186309"/>
    </source>
</evidence>
<protein>
    <submittedName>
        <fullName evidence="1">Uncharacterized protein</fullName>
    </submittedName>
</protein>
<reference evidence="2" key="1">
    <citation type="submission" date="2016-12" db="EMBL/GenBank/DDBJ databases">
        <title>Comparative genomics of four Isosphaeraceae planctomycetes: a common pool of plasmids and glycoside hydrolase genes.</title>
        <authorList>
            <person name="Ivanova A."/>
        </authorList>
    </citation>
    <scope>NUCLEOTIDE SEQUENCE [LARGE SCALE GENOMIC DNA]</scope>
    <source>
        <strain evidence="2">PX4</strain>
    </source>
</reference>
<evidence type="ECO:0000313" key="1">
    <source>
        <dbReference type="EMBL" id="APW60932.1"/>
    </source>
</evidence>
<keyword evidence="2" id="KW-1185">Reference proteome</keyword>
<dbReference type="RefSeq" id="WP_076345911.1">
    <property type="nucleotide sequence ID" value="NZ_CP019082.1"/>
</dbReference>
<dbReference type="KEGG" id="pbor:BSF38_02426"/>
<name>A0A1U7CPS3_9BACT</name>
<gene>
    <name evidence="1" type="ORF">BSF38_02426</name>
</gene>
<dbReference type="Proteomes" id="UP000186309">
    <property type="component" value="Chromosome"/>
</dbReference>